<evidence type="ECO:0000256" key="2">
    <source>
        <dbReference type="ARBA" id="ARBA00004651"/>
    </source>
</evidence>
<sequence>MTELIAALLSASGVWLTAQRLMMGWPISLLATLFYGTVFFQAHLYADTVLQGVFSIAILYGWALWAREKQAGESLRHDRPSSPADDLPARPLAFNRAMLETGFFLILSILWILALQRWSDDPTPLLDGGLSGASLLAQLWTARRHRVSWLLWSGIDVIYTGLFINRSLTITALLYAGYTGLGLYGYWKWKR</sequence>
<evidence type="ECO:0000256" key="7">
    <source>
        <dbReference type="ARBA" id="ARBA00022692"/>
    </source>
</evidence>
<reference evidence="11 12" key="2">
    <citation type="journal article" date="2014" name="PLoS ONE">
        <title>Evolution of mitochondria reconstructed from the energy metabolism of living bacteria.</title>
        <authorList>
            <person name="Degli Esposti M."/>
            <person name="Chouaia B."/>
            <person name="Comandatore F."/>
            <person name="Crotti E."/>
            <person name="Sassera D."/>
            <person name="Lievens P.M."/>
            <person name="Daffonchio D."/>
            <person name="Bandi C."/>
        </authorList>
    </citation>
    <scope>NUCLEOTIDE SEQUENCE [LARGE SCALE GENOMIC DNA]</scope>
    <source>
        <strain evidence="12">AM169</strain>
    </source>
</reference>
<dbReference type="InterPro" id="IPR006419">
    <property type="entry name" value="NMN_transpt_PnuC"/>
</dbReference>
<dbReference type="NCBIfam" id="TIGR01528">
    <property type="entry name" value="NMN_trans_PnuC"/>
    <property type="match status" value="1"/>
</dbReference>
<comment type="function">
    <text evidence="1">Required for nicotinamide riboside transport across the inner membrane.</text>
</comment>
<feature type="transmembrane region" description="Helical" evidence="10">
    <location>
        <begin position="97"/>
        <end position="116"/>
    </location>
</feature>
<dbReference type="RefSeq" id="WP_043559640.1">
    <property type="nucleotide sequence ID" value="NZ_CBLY010000005.1"/>
</dbReference>
<keyword evidence="7 10" id="KW-0812">Transmembrane</keyword>
<dbReference type="PANTHER" id="PTHR36122">
    <property type="entry name" value="NICOTINAMIDE RIBOSIDE TRANSPORTER PNUC"/>
    <property type="match status" value="1"/>
</dbReference>
<evidence type="ECO:0000256" key="1">
    <source>
        <dbReference type="ARBA" id="ARBA00002672"/>
    </source>
</evidence>
<dbReference type="GO" id="GO:0005886">
    <property type="term" value="C:plasma membrane"/>
    <property type="evidence" value="ECO:0007669"/>
    <property type="project" value="UniProtKB-SubCell"/>
</dbReference>
<reference evidence="11 12" key="1">
    <citation type="journal article" date="2014" name="Genome Biol. Evol.">
        <title>Acetic acid bacteria genomes reveal functional traits for adaptation to life in insect guts.</title>
        <authorList>
            <person name="Chouaia B."/>
            <person name="Gaiarsa S."/>
            <person name="Crotti E."/>
            <person name="Comandatore F."/>
            <person name="Degli Esposti M."/>
            <person name="Ricci I."/>
            <person name="Alma A."/>
            <person name="Favia G."/>
            <person name="Bandi C."/>
            <person name="Daffonchio D."/>
        </authorList>
    </citation>
    <scope>NUCLEOTIDE SEQUENCE [LARGE SCALE GENOMIC DNA]</scope>
    <source>
        <strain evidence="12">AM169</strain>
    </source>
</reference>
<dbReference type="Proteomes" id="UP000027590">
    <property type="component" value="Unassembled WGS sequence"/>
</dbReference>
<keyword evidence="9 10" id="KW-0472">Membrane</keyword>
<proteinExistence type="inferred from homology"/>
<name>A0A7U7G5R2_9PROT</name>
<evidence type="ECO:0000256" key="8">
    <source>
        <dbReference type="ARBA" id="ARBA00022989"/>
    </source>
</evidence>
<comment type="similarity">
    <text evidence="3">Belongs to the nicotinamide ribonucleoside (NR) uptake permease (TC 4.B.1) family.</text>
</comment>
<keyword evidence="6" id="KW-1003">Cell membrane</keyword>
<dbReference type="GO" id="GO:0034257">
    <property type="term" value="F:nicotinamide riboside transmembrane transporter activity"/>
    <property type="evidence" value="ECO:0007669"/>
    <property type="project" value="InterPro"/>
</dbReference>
<feature type="transmembrane region" description="Helical" evidence="10">
    <location>
        <begin position="44"/>
        <end position="66"/>
    </location>
</feature>
<keyword evidence="5" id="KW-0813">Transport</keyword>
<protein>
    <recommendedName>
        <fullName evidence="4">Nicotinamide riboside transporter PnuC</fullName>
    </recommendedName>
</protein>
<feature type="transmembrane region" description="Helical" evidence="10">
    <location>
        <begin position="170"/>
        <end position="187"/>
    </location>
</feature>
<comment type="subcellular location">
    <subcellularLocation>
        <location evidence="2">Cell membrane</location>
        <topology evidence="2">Multi-pass membrane protein</topology>
    </subcellularLocation>
</comment>
<evidence type="ECO:0000256" key="3">
    <source>
        <dbReference type="ARBA" id="ARBA00006669"/>
    </source>
</evidence>
<evidence type="ECO:0000313" key="12">
    <source>
        <dbReference type="Proteomes" id="UP000027590"/>
    </source>
</evidence>
<evidence type="ECO:0000256" key="6">
    <source>
        <dbReference type="ARBA" id="ARBA00022475"/>
    </source>
</evidence>
<gene>
    <name evidence="11" type="ORF">SACS_0802</name>
</gene>
<dbReference type="PANTHER" id="PTHR36122:SF2">
    <property type="entry name" value="NICOTINAMIDE RIBOSIDE TRANSPORTER PNUC"/>
    <property type="match status" value="1"/>
</dbReference>
<keyword evidence="8 10" id="KW-1133">Transmembrane helix</keyword>
<dbReference type="AlphaFoldDB" id="A0A7U7G5R2"/>
<evidence type="ECO:0000256" key="10">
    <source>
        <dbReference type="SAM" id="Phobius"/>
    </source>
</evidence>
<evidence type="ECO:0000256" key="4">
    <source>
        <dbReference type="ARBA" id="ARBA00017522"/>
    </source>
</evidence>
<dbReference type="Pfam" id="PF04973">
    <property type="entry name" value="NMN_transporter"/>
    <property type="match status" value="1"/>
</dbReference>
<evidence type="ECO:0000313" key="11">
    <source>
        <dbReference type="EMBL" id="CDG33540.1"/>
    </source>
</evidence>
<dbReference type="EMBL" id="CBLY010000005">
    <property type="protein sequence ID" value="CDG33540.1"/>
    <property type="molecule type" value="Genomic_DNA"/>
</dbReference>
<evidence type="ECO:0000256" key="9">
    <source>
        <dbReference type="ARBA" id="ARBA00023136"/>
    </source>
</evidence>
<accession>A0A7U7G5R2</accession>
<comment type="caution">
    <text evidence="11">The sequence shown here is derived from an EMBL/GenBank/DDBJ whole genome shotgun (WGS) entry which is preliminary data.</text>
</comment>
<evidence type="ECO:0000256" key="5">
    <source>
        <dbReference type="ARBA" id="ARBA00022448"/>
    </source>
</evidence>
<organism evidence="11 12">
    <name type="scientific">Parasaccharibacter apium</name>
    <dbReference type="NCBI Taxonomy" id="1510841"/>
    <lineage>
        <taxon>Bacteria</taxon>
        <taxon>Pseudomonadati</taxon>
        <taxon>Pseudomonadota</taxon>
        <taxon>Alphaproteobacteria</taxon>
        <taxon>Acetobacterales</taxon>
        <taxon>Acetobacteraceae</taxon>
        <taxon>Parasaccharibacter</taxon>
    </lineage>
</organism>